<proteinExistence type="predicted"/>
<organism evidence="1 2">
    <name type="scientific">Sphaerodactylus townsendi</name>
    <dbReference type="NCBI Taxonomy" id="933632"/>
    <lineage>
        <taxon>Eukaryota</taxon>
        <taxon>Metazoa</taxon>
        <taxon>Chordata</taxon>
        <taxon>Craniata</taxon>
        <taxon>Vertebrata</taxon>
        <taxon>Euteleostomi</taxon>
        <taxon>Lepidosauria</taxon>
        <taxon>Squamata</taxon>
        <taxon>Bifurcata</taxon>
        <taxon>Gekkota</taxon>
        <taxon>Sphaerodactylidae</taxon>
        <taxon>Sphaerodactylus</taxon>
    </lineage>
</organism>
<dbReference type="EMBL" id="CM037615">
    <property type="protein sequence ID" value="KAH8013861.1"/>
    <property type="molecule type" value="Genomic_DNA"/>
</dbReference>
<accession>A0ACB8G2N8</accession>
<comment type="caution">
    <text evidence="1">The sequence shown here is derived from an EMBL/GenBank/DDBJ whole genome shotgun (WGS) entry which is preliminary data.</text>
</comment>
<name>A0ACB8G2N8_9SAUR</name>
<gene>
    <name evidence="1" type="ORF">K3G42_022818</name>
</gene>
<reference evidence="1" key="1">
    <citation type="submission" date="2021-08" db="EMBL/GenBank/DDBJ databases">
        <title>The first chromosome-level gecko genome reveals the dynamic sex chromosomes of Neotropical dwarf geckos (Sphaerodactylidae: Sphaerodactylus).</title>
        <authorList>
            <person name="Pinto B.J."/>
            <person name="Keating S.E."/>
            <person name="Gamble T."/>
        </authorList>
    </citation>
    <scope>NUCLEOTIDE SEQUENCE</scope>
    <source>
        <strain evidence="1">TG3544</strain>
    </source>
</reference>
<evidence type="ECO:0000313" key="1">
    <source>
        <dbReference type="EMBL" id="KAH8013861.1"/>
    </source>
</evidence>
<evidence type="ECO:0000313" key="2">
    <source>
        <dbReference type="Proteomes" id="UP000827872"/>
    </source>
</evidence>
<protein>
    <submittedName>
        <fullName evidence="1">Uncharacterized protein</fullName>
    </submittedName>
</protein>
<dbReference type="Proteomes" id="UP000827872">
    <property type="component" value="Linkage Group LG02"/>
</dbReference>
<sequence>MWIFNHKHHNNNYYYTIYYNPHPRTNNQHHHLTIYNNNHPNSNPHPGNNNQHHHLPIYHNPHPRTNNQHHHLTIYNNNHPNSNPHPGNNNQHHHLTIYNNNHPNSNPHPGNNNQHHHLPNYHNNNPRTNNQHHHLSIYHNNHLSSNNYFHHFRINHRVRTICMIHLKLLQCLSLAGTTIPCTTEEPEPPWTLETTTVQTTTTTLGTTTPTKHPSTTETEPTTTTTTTSTQTPKAPLQPHPTATTSARTPSTQLRHLLPPPQLKPGTARSHVASGTHYNHIHNHRFYSDTKYSLAHPTAPPQLETTALPTTTPTGAPTHSHIHNHRFCSGHPAESHNHNTAYSHTYRGTHRNHIRNRHFCSDTSWNHNHNPISSTPTEAPTTSTTTTSTQTPSTTTAPPTPTPTETTTLPTTTHITTTTTGTSTQCHCEYNEITYEPGQDIETGGHGDTCFLANCSMQCEIEFFYWDCPTSTSPAISTTSTASTTLPTTSTVQSTSTVIPSTTIISTTNAPTTHHPEPCLNGTVQPGDSWWICECTQAICLDNNTVVVVPVKCEPPPQPECSNGLTPVRVMDDNGCCWHWECDCYCTGWGDPHYKTFDGWYYSYQGNCTYTLVEEINKHIDNFGVYIDNYHCDPREPVSCPRTLIVRHETQEVRITTVRLVPMKVQVLVNGQTVALPYTKYGLKVFESGVNQVVEIPELKMNVTYNGMAFTIRLPYQIFGNNTQGQCGTCTNNQTDDCRLPNGTLASTCEVMADNWIVNDPSKPQCVPLLQPSGPPTTPPLGPCKPSPLCELLKESVFKTCHEAVDYQNYYSACLFDSCRIPDRNIECATLQIYAATCADQGVCIDWRKDTNNSCSVQCPSNKIYKACGPSEEETCKSGNLTRVNETQVEGCFCPEGTKLYDAGVDVCVKTCGCVGPDNIPRKFGEIFQFDCKDCVCLEGGSGIICENHKCPANQNEAQCEGEGFHEISEVNPDDKCCSKTTCVCNVSECTTRPPPCMLGFEVVSHTPPDRCCPVYQCAPKGVCVDNGAEYKPGSKVLRGKCEDCICTHEWNNSTNLKVIRCDHIPCIKSCEQGYSLRWHSDECCKECVQTSCVIQATDGVFTLESGDRRHDPNNNCTIYSCMTINGQLISSTSTINCPNFIETECQPNTVSLMPNGCCKKCVPKEPQPPSSCALIETKDYIRYNGCSSIEQISVPQCEGTCRTFSLYSAEAESIEHRCTCCQEERTTRKAVTLTCPDGRNQTHFYLHVDSCTCLSTDCNKASSSEQTAVKRRRRQLTIK</sequence>
<keyword evidence="2" id="KW-1185">Reference proteome</keyword>